<dbReference type="InterPro" id="IPR004154">
    <property type="entry name" value="Anticodon-bd"/>
</dbReference>
<dbReference type="GO" id="GO:0006427">
    <property type="term" value="P:histidyl-tRNA aminoacylation"/>
    <property type="evidence" value="ECO:0007669"/>
    <property type="project" value="UniProtKB-UniRule"/>
</dbReference>
<dbReference type="Gene3D" id="3.40.50.800">
    <property type="entry name" value="Anticodon-binding domain"/>
    <property type="match status" value="1"/>
</dbReference>
<proteinExistence type="inferred from homology"/>
<feature type="binding site" evidence="10">
    <location>
        <begin position="309"/>
        <end position="310"/>
    </location>
    <ligand>
        <name>L-histidine</name>
        <dbReference type="ChEBI" id="CHEBI:57595"/>
    </ligand>
</feature>
<reference evidence="12 13" key="1">
    <citation type="submission" date="2019-08" db="EMBL/GenBank/DDBJ databases">
        <title>Complete genome sequence of Candidatus Uab amorphum.</title>
        <authorList>
            <person name="Shiratori T."/>
            <person name="Suzuki S."/>
            <person name="Kakizawa Y."/>
            <person name="Ishida K."/>
        </authorList>
    </citation>
    <scope>NUCLEOTIDE SEQUENCE [LARGE SCALE GENOMIC DNA]</scope>
    <source>
        <strain evidence="12 13">SRT547</strain>
    </source>
</reference>
<feature type="binding site" evidence="10">
    <location>
        <position position="117"/>
    </location>
    <ligand>
        <name>L-histidine</name>
        <dbReference type="ChEBI" id="CHEBI:57595"/>
    </ligand>
</feature>
<evidence type="ECO:0000256" key="6">
    <source>
        <dbReference type="ARBA" id="ARBA00022917"/>
    </source>
</evidence>
<evidence type="ECO:0000256" key="4">
    <source>
        <dbReference type="ARBA" id="ARBA00022741"/>
    </source>
</evidence>
<evidence type="ECO:0000256" key="9">
    <source>
        <dbReference type="HAMAP-Rule" id="MF_00127"/>
    </source>
</evidence>
<dbReference type="GO" id="GO:0005524">
    <property type="term" value="F:ATP binding"/>
    <property type="evidence" value="ECO:0007669"/>
    <property type="project" value="UniProtKB-UniRule"/>
</dbReference>
<dbReference type="Pfam" id="PF13393">
    <property type="entry name" value="tRNA-synt_His"/>
    <property type="match status" value="1"/>
</dbReference>
<dbReference type="CDD" id="cd00859">
    <property type="entry name" value="HisRS_anticodon"/>
    <property type="match status" value="1"/>
</dbReference>
<dbReference type="CDD" id="cd00773">
    <property type="entry name" value="HisRS-like_core"/>
    <property type="match status" value="1"/>
</dbReference>
<name>A0A5S9IHU6_UABAM</name>
<dbReference type="EMBL" id="AP019860">
    <property type="protein sequence ID" value="BBM81924.1"/>
    <property type="molecule type" value="Genomic_DNA"/>
</dbReference>
<sequence>MTQGRKYKLQPRLIKGFRDIFAETYLARQWMIEQVRSVYEKYGFVPLETPALEYVDNLGKHIQETDSAEEGIFAFRDDDEELIALRYDLTAPLSRVFAQYTELTRPFRRYQLGTVWRDEKPGLGRFREFYQFDIDIVGSNKMSAEAEICSVICECMEKLNIKRGEYLVRVSNRKIVNAMMESCGIDHSDEKGNPTFKCLTTLRAIDKLDRLGMSGVVDLLGKGRKDETGDFTKGAELTSAQIDCIQKYLAVSSENRQKACDELFEIVKDTEVGQEGIDELRQIDNILQVLKIDEERVVFDPTIVRGLNYYTGPVFETVLTTCKNEKGEEVGFGSVFSGGRYDGLIERFTGQKVPATGASIGLDRLLEALKVSGRIKQRKATAQVFVTTMDKNLTAEYHKLAHSLREAGLNTELFMGKGKLNKQLKYADRWDIPVALLLGSNELAEGTVSIKDLYHGREIATEIADREVWRKEQPAQMTVSRENLVVEIKNILEKYGLN</sequence>
<evidence type="ECO:0000256" key="2">
    <source>
        <dbReference type="ARBA" id="ARBA00011738"/>
    </source>
</evidence>
<dbReference type="KEGG" id="uam:UABAM_00266"/>
<keyword evidence="6 9" id="KW-0648">Protein biosynthesis</keyword>
<keyword evidence="9" id="KW-0963">Cytoplasm</keyword>
<organism evidence="12 13">
    <name type="scientific">Uabimicrobium amorphum</name>
    <dbReference type="NCBI Taxonomy" id="2596890"/>
    <lineage>
        <taxon>Bacteria</taxon>
        <taxon>Pseudomonadati</taxon>
        <taxon>Planctomycetota</taxon>
        <taxon>Candidatus Uabimicrobiia</taxon>
        <taxon>Candidatus Uabimicrobiales</taxon>
        <taxon>Candidatus Uabimicrobiaceae</taxon>
        <taxon>Candidatus Uabimicrobium</taxon>
    </lineage>
</organism>
<dbReference type="InterPro" id="IPR033656">
    <property type="entry name" value="HisRS_anticodon"/>
</dbReference>
<dbReference type="InterPro" id="IPR004516">
    <property type="entry name" value="HisRS/HisZ"/>
</dbReference>
<dbReference type="PROSITE" id="PS50862">
    <property type="entry name" value="AA_TRNA_LIGASE_II"/>
    <property type="match status" value="1"/>
</dbReference>
<evidence type="ECO:0000256" key="1">
    <source>
        <dbReference type="ARBA" id="ARBA00008226"/>
    </source>
</evidence>
<evidence type="ECO:0000259" key="11">
    <source>
        <dbReference type="PROSITE" id="PS50862"/>
    </source>
</evidence>
<keyword evidence="5 9" id="KW-0067">ATP-binding</keyword>
<dbReference type="Proteomes" id="UP000326354">
    <property type="component" value="Chromosome"/>
</dbReference>
<comment type="subunit">
    <text evidence="2 9">Homodimer.</text>
</comment>
<dbReference type="HAMAP" id="MF_00127">
    <property type="entry name" value="His_tRNA_synth"/>
    <property type="match status" value="1"/>
</dbReference>
<dbReference type="InterPro" id="IPR045864">
    <property type="entry name" value="aa-tRNA-synth_II/BPL/LPL"/>
</dbReference>
<dbReference type="NCBIfam" id="TIGR00442">
    <property type="entry name" value="hisS"/>
    <property type="match status" value="1"/>
</dbReference>
<feature type="binding site" evidence="10">
    <location>
        <position position="135"/>
    </location>
    <ligand>
        <name>L-histidine</name>
        <dbReference type="ChEBI" id="CHEBI:57595"/>
    </ligand>
</feature>
<comment type="similarity">
    <text evidence="1 9">Belongs to the class-II aminoacyl-tRNA synthetase family.</text>
</comment>
<feature type="binding site" evidence="10">
    <location>
        <position position="131"/>
    </location>
    <ligand>
        <name>L-histidine</name>
        <dbReference type="ChEBI" id="CHEBI:57595"/>
    </ligand>
</feature>
<keyword evidence="7 9" id="KW-0030">Aminoacyl-tRNA synthetase</keyword>
<dbReference type="OrthoDB" id="9800814at2"/>
<dbReference type="PANTHER" id="PTHR11476">
    <property type="entry name" value="HISTIDYL-TRNA SYNTHETASE"/>
    <property type="match status" value="1"/>
</dbReference>
<comment type="subcellular location">
    <subcellularLocation>
        <location evidence="9">Cytoplasm</location>
    </subcellularLocation>
</comment>
<dbReference type="AlphaFoldDB" id="A0A5S9IHU6"/>
<keyword evidence="4 9" id="KW-0547">Nucleotide-binding</keyword>
<evidence type="ECO:0000313" key="13">
    <source>
        <dbReference type="Proteomes" id="UP000326354"/>
    </source>
</evidence>
<evidence type="ECO:0000256" key="3">
    <source>
        <dbReference type="ARBA" id="ARBA00022598"/>
    </source>
</evidence>
<keyword evidence="3 9" id="KW-0436">Ligase</keyword>
<accession>A0A5S9IHU6</accession>
<dbReference type="Gene3D" id="3.30.930.10">
    <property type="entry name" value="Bira Bifunctional Protein, Domain 2"/>
    <property type="match status" value="1"/>
</dbReference>
<gene>
    <name evidence="9" type="primary">hisS</name>
    <name evidence="12" type="ORF">UABAM_00266</name>
</gene>
<evidence type="ECO:0000313" key="12">
    <source>
        <dbReference type="EMBL" id="BBM81924.1"/>
    </source>
</evidence>
<evidence type="ECO:0000256" key="5">
    <source>
        <dbReference type="ARBA" id="ARBA00022840"/>
    </source>
</evidence>
<dbReference type="GO" id="GO:0004821">
    <property type="term" value="F:histidine-tRNA ligase activity"/>
    <property type="evidence" value="ECO:0007669"/>
    <property type="project" value="UniProtKB-UniRule"/>
</dbReference>
<dbReference type="GO" id="GO:0005737">
    <property type="term" value="C:cytoplasm"/>
    <property type="evidence" value="ECO:0007669"/>
    <property type="project" value="UniProtKB-SubCell"/>
</dbReference>
<dbReference type="InterPro" id="IPR015807">
    <property type="entry name" value="His-tRNA-ligase"/>
</dbReference>
<dbReference type="SUPFAM" id="SSF55681">
    <property type="entry name" value="Class II aaRS and biotin synthetases"/>
    <property type="match status" value="1"/>
</dbReference>
<dbReference type="PIRSF" id="PIRSF001549">
    <property type="entry name" value="His-tRNA_synth"/>
    <property type="match status" value="1"/>
</dbReference>
<feature type="domain" description="Aminoacyl-transfer RNA synthetases class-II family profile" evidence="11">
    <location>
        <begin position="11"/>
        <end position="369"/>
    </location>
</feature>
<dbReference type="InterPro" id="IPR041715">
    <property type="entry name" value="HisRS-like_core"/>
</dbReference>
<dbReference type="PANTHER" id="PTHR11476:SF7">
    <property type="entry name" value="HISTIDINE--TRNA LIGASE"/>
    <property type="match status" value="1"/>
</dbReference>
<dbReference type="EC" id="6.1.1.21" evidence="9"/>
<feature type="binding site" evidence="10">
    <location>
        <begin position="88"/>
        <end position="90"/>
    </location>
    <ligand>
        <name>L-histidine</name>
        <dbReference type="ChEBI" id="CHEBI:57595"/>
    </ligand>
</feature>
<evidence type="ECO:0000256" key="8">
    <source>
        <dbReference type="ARBA" id="ARBA00047639"/>
    </source>
</evidence>
<dbReference type="SUPFAM" id="SSF52954">
    <property type="entry name" value="Class II aaRS ABD-related"/>
    <property type="match status" value="1"/>
</dbReference>
<dbReference type="Pfam" id="PF03129">
    <property type="entry name" value="HGTP_anticodon"/>
    <property type="match status" value="1"/>
</dbReference>
<evidence type="ECO:0000256" key="7">
    <source>
        <dbReference type="ARBA" id="ARBA00023146"/>
    </source>
</evidence>
<keyword evidence="13" id="KW-1185">Reference proteome</keyword>
<protein>
    <recommendedName>
        <fullName evidence="9">Histidine--tRNA ligase</fullName>
        <ecNumber evidence="9">6.1.1.21</ecNumber>
    </recommendedName>
    <alternativeName>
        <fullName evidence="9">Histidyl-tRNA synthetase</fullName>
        <shortName evidence="9">HisRS</shortName>
    </alternativeName>
</protein>
<dbReference type="RefSeq" id="WP_151966184.1">
    <property type="nucleotide sequence ID" value="NZ_AP019860.1"/>
</dbReference>
<comment type="catalytic activity">
    <reaction evidence="8 9">
        <text>tRNA(His) + L-histidine + ATP = L-histidyl-tRNA(His) + AMP + diphosphate + H(+)</text>
        <dbReference type="Rhea" id="RHEA:17313"/>
        <dbReference type="Rhea" id="RHEA-COMP:9665"/>
        <dbReference type="Rhea" id="RHEA-COMP:9689"/>
        <dbReference type="ChEBI" id="CHEBI:15378"/>
        <dbReference type="ChEBI" id="CHEBI:30616"/>
        <dbReference type="ChEBI" id="CHEBI:33019"/>
        <dbReference type="ChEBI" id="CHEBI:57595"/>
        <dbReference type="ChEBI" id="CHEBI:78442"/>
        <dbReference type="ChEBI" id="CHEBI:78527"/>
        <dbReference type="ChEBI" id="CHEBI:456215"/>
        <dbReference type="EC" id="6.1.1.21"/>
    </reaction>
</comment>
<feature type="binding site" evidence="10">
    <location>
        <position position="305"/>
    </location>
    <ligand>
        <name>L-histidine</name>
        <dbReference type="ChEBI" id="CHEBI:57595"/>
    </ligand>
</feature>
<evidence type="ECO:0000256" key="10">
    <source>
        <dbReference type="PIRSR" id="PIRSR001549-1"/>
    </source>
</evidence>
<dbReference type="InterPro" id="IPR036621">
    <property type="entry name" value="Anticodon-bd_dom_sf"/>
</dbReference>
<dbReference type="InterPro" id="IPR006195">
    <property type="entry name" value="aa-tRNA-synth_II"/>
</dbReference>